<dbReference type="EMBL" id="JBHSFO010000002">
    <property type="protein sequence ID" value="MFC4602963.1"/>
    <property type="molecule type" value="Genomic_DNA"/>
</dbReference>
<evidence type="ECO:0000259" key="3">
    <source>
        <dbReference type="Pfam" id="PF14361"/>
    </source>
</evidence>
<evidence type="ECO:0000313" key="6">
    <source>
        <dbReference type="Proteomes" id="UP001595914"/>
    </source>
</evidence>
<dbReference type="InterPro" id="IPR025736">
    <property type="entry name" value="PucR_C-HTH_dom"/>
</dbReference>
<comment type="similarity">
    <text evidence="1">Belongs to the CdaR family.</text>
</comment>
<evidence type="ECO:0000259" key="2">
    <source>
        <dbReference type="Pfam" id="PF13556"/>
    </source>
</evidence>
<dbReference type="InterPro" id="IPR041522">
    <property type="entry name" value="CdaR_GGDEF"/>
</dbReference>
<evidence type="ECO:0000313" key="5">
    <source>
        <dbReference type="EMBL" id="MFC4602963.1"/>
    </source>
</evidence>
<dbReference type="InterPro" id="IPR042070">
    <property type="entry name" value="PucR_C-HTH_sf"/>
</dbReference>
<comment type="caution">
    <text evidence="5">The sequence shown here is derived from an EMBL/GenBank/DDBJ whole genome shotgun (WGS) entry which is preliminary data.</text>
</comment>
<proteinExistence type="inferred from homology"/>
<dbReference type="RefSeq" id="WP_378414568.1">
    <property type="nucleotide sequence ID" value="NZ_JBHSFO010000002.1"/>
</dbReference>
<dbReference type="Pfam" id="PF13556">
    <property type="entry name" value="HTH_30"/>
    <property type="match status" value="1"/>
</dbReference>
<keyword evidence="6" id="KW-1185">Reference proteome</keyword>
<dbReference type="Pfam" id="PF17853">
    <property type="entry name" value="GGDEF_2"/>
    <property type="match status" value="1"/>
</dbReference>
<dbReference type="PANTHER" id="PTHR33744">
    <property type="entry name" value="CARBOHYDRATE DIACID REGULATOR"/>
    <property type="match status" value="1"/>
</dbReference>
<feature type="domain" description="CdaR GGDEF-like" evidence="4">
    <location>
        <begin position="184"/>
        <end position="297"/>
    </location>
</feature>
<evidence type="ECO:0000256" key="1">
    <source>
        <dbReference type="ARBA" id="ARBA00006754"/>
    </source>
</evidence>
<dbReference type="InterPro" id="IPR051448">
    <property type="entry name" value="CdaR-like_regulators"/>
</dbReference>
<feature type="domain" description="PucR C-terminal helix-turn-helix" evidence="2">
    <location>
        <begin position="347"/>
        <end position="401"/>
    </location>
</feature>
<accession>A0ABV9FPR9</accession>
<gene>
    <name evidence="5" type="ORF">ACFO6S_04605</name>
</gene>
<sequence>MDTPSTTAAGQWMRNYVAETLSRADLERFIDKVGRSMGADVPELSTDAEIQRDLQLAVRSQFRLILVVRRADADPDWSVPVADEARSLARTIARRGLELRFLSQLYHAGHRAVWRFVTDFVNDAEVPADFKVQLVVMMWEQTSEVMNSMLTELAATYTQERERLLSGAFSMRVNTVREILDGTENSLDDASVRLGYPVHRVHTALVLWTTDHAISIDSRIFEPLALRLARSASSAEILCVPSGARGLWAWMVTGVDEEPAINPDLVPPGIRVAVGRPGQGIDGFRRTHREAQAAQQIATRAQRSQPVTSYRDVELVSMLASRPDAMDTLVERELHGLLGEDEPAARLRETLGAVLSHHGNFEAAARHLGVHKNTVRYRVQQIEERLGRRINHRTLHLELALDYFDTFGGRTDADVSTGQSGRGSLDN</sequence>
<dbReference type="Pfam" id="PF14361">
    <property type="entry name" value="RsbRD_N"/>
    <property type="match status" value="1"/>
</dbReference>
<dbReference type="InterPro" id="IPR025751">
    <property type="entry name" value="RsbRD_N_dom"/>
</dbReference>
<protein>
    <submittedName>
        <fullName evidence="5">PucR family transcriptional regulator</fullName>
    </submittedName>
</protein>
<name>A0ABV9FPR9_9NOCA</name>
<dbReference type="PANTHER" id="PTHR33744:SF1">
    <property type="entry name" value="DNA-BINDING TRANSCRIPTIONAL ACTIVATOR ADER"/>
    <property type="match status" value="1"/>
</dbReference>
<reference evidence="6" key="1">
    <citation type="journal article" date="2019" name="Int. J. Syst. Evol. Microbiol.">
        <title>The Global Catalogue of Microorganisms (GCM) 10K type strain sequencing project: providing services to taxonomists for standard genome sequencing and annotation.</title>
        <authorList>
            <consortium name="The Broad Institute Genomics Platform"/>
            <consortium name="The Broad Institute Genome Sequencing Center for Infectious Disease"/>
            <person name="Wu L."/>
            <person name="Ma J."/>
        </authorList>
    </citation>
    <scope>NUCLEOTIDE SEQUENCE [LARGE SCALE GENOMIC DNA]</scope>
    <source>
        <strain evidence="6">CCUG 54520</strain>
    </source>
</reference>
<feature type="domain" description="RsbT co-antagonist protein RsbRD N-terminal" evidence="3">
    <location>
        <begin position="29"/>
        <end position="166"/>
    </location>
</feature>
<evidence type="ECO:0000259" key="4">
    <source>
        <dbReference type="Pfam" id="PF17853"/>
    </source>
</evidence>
<dbReference type="Proteomes" id="UP001595914">
    <property type="component" value="Unassembled WGS sequence"/>
</dbReference>
<organism evidence="5 6">
    <name type="scientific">Rhodococcus kronopolitis</name>
    <dbReference type="NCBI Taxonomy" id="1460226"/>
    <lineage>
        <taxon>Bacteria</taxon>
        <taxon>Bacillati</taxon>
        <taxon>Actinomycetota</taxon>
        <taxon>Actinomycetes</taxon>
        <taxon>Mycobacteriales</taxon>
        <taxon>Nocardiaceae</taxon>
        <taxon>Rhodococcus</taxon>
    </lineage>
</organism>
<dbReference type="Gene3D" id="1.10.10.2840">
    <property type="entry name" value="PucR C-terminal helix-turn-helix domain"/>
    <property type="match status" value="1"/>
</dbReference>